<evidence type="ECO:0000256" key="2">
    <source>
        <dbReference type="SAM" id="Phobius"/>
    </source>
</evidence>
<dbReference type="Proteomes" id="UP001501495">
    <property type="component" value="Unassembled WGS sequence"/>
</dbReference>
<proteinExistence type="predicted"/>
<dbReference type="InterPro" id="IPR032820">
    <property type="entry name" value="ATPase_put"/>
</dbReference>
<keyword evidence="2" id="KW-0472">Membrane</keyword>
<keyword evidence="2" id="KW-0812">Transmembrane</keyword>
<organism evidence="3 4">
    <name type="scientific">Nocardioides fonticola</name>
    <dbReference type="NCBI Taxonomy" id="450363"/>
    <lineage>
        <taxon>Bacteria</taxon>
        <taxon>Bacillati</taxon>
        <taxon>Actinomycetota</taxon>
        <taxon>Actinomycetes</taxon>
        <taxon>Propionibacteriales</taxon>
        <taxon>Nocardioidaceae</taxon>
        <taxon>Nocardioides</taxon>
    </lineage>
</organism>
<feature type="transmembrane region" description="Helical" evidence="2">
    <location>
        <begin position="39"/>
        <end position="60"/>
    </location>
</feature>
<dbReference type="EMBL" id="BAAAZH010000008">
    <property type="protein sequence ID" value="GAA4112771.1"/>
    <property type="molecule type" value="Genomic_DNA"/>
</dbReference>
<protein>
    <recommendedName>
        <fullName evidence="5">AtpZ/AtpI family protein</fullName>
    </recommendedName>
</protein>
<feature type="region of interest" description="Disordered" evidence="1">
    <location>
        <begin position="8"/>
        <end position="33"/>
    </location>
</feature>
<evidence type="ECO:0000313" key="3">
    <source>
        <dbReference type="EMBL" id="GAA4112771.1"/>
    </source>
</evidence>
<evidence type="ECO:0000256" key="1">
    <source>
        <dbReference type="SAM" id="MobiDB-lite"/>
    </source>
</evidence>
<accession>A0ABP7XDL6</accession>
<keyword evidence="4" id="KW-1185">Reference proteome</keyword>
<reference evidence="4" key="1">
    <citation type="journal article" date="2019" name="Int. J. Syst. Evol. Microbiol.">
        <title>The Global Catalogue of Microorganisms (GCM) 10K type strain sequencing project: providing services to taxonomists for standard genome sequencing and annotation.</title>
        <authorList>
            <consortium name="The Broad Institute Genomics Platform"/>
            <consortium name="The Broad Institute Genome Sequencing Center for Infectious Disease"/>
            <person name="Wu L."/>
            <person name="Ma J."/>
        </authorList>
    </citation>
    <scope>NUCLEOTIDE SEQUENCE [LARGE SCALE GENOMIC DNA]</scope>
    <source>
        <strain evidence="4">JCM 16703</strain>
    </source>
</reference>
<evidence type="ECO:0000313" key="4">
    <source>
        <dbReference type="Proteomes" id="UP001501495"/>
    </source>
</evidence>
<keyword evidence="2" id="KW-1133">Transmembrane helix</keyword>
<evidence type="ECO:0008006" key="5">
    <source>
        <dbReference type="Google" id="ProtNLM"/>
    </source>
</evidence>
<feature type="transmembrane region" description="Helical" evidence="2">
    <location>
        <begin position="67"/>
        <end position="88"/>
    </location>
</feature>
<comment type="caution">
    <text evidence="3">The sequence shown here is derived from an EMBL/GenBank/DDBJ whole genome shotgun (WGS) entry which is preliminary data.</text>
</comment>
<dbReference type="Pfam" id="PF09527">
    <property type="entry name" value="ATPase_gene1"/>
    <property type="match status" value="1"/>
</dbReference>
<feature type="compositionally biased region" description="Basic and acidic residues" evidence="1">
    <location>
        <begin position="10"/>
        <end position="22"/>
    </location>
</feature>
<sequence>MSTAIVRFAMGREDSPSERHDPPTPARENPEVTPLGDPWVAFGRLVAGVLVYGAVGWALDRWLDTDYLVVVGILIGAALGLFATWQAVKAPPPEDER</sequence>
<name>A0ABP7XDL6_9ACTN</name>
<gene>
    <name evidence="3" type="ORF">GCM10022215_09380</name>
</gene>